<keyword evidence="5 9" id="KW-0378">Hydrolase</keyword>
<name>A0A5B9MQ76_9BACT</name>
<accession>A0A5B9MQ76</accession>
<comment type="similarity">
    <text evidence="2">Belongs to the sulfatase family.</text>
</comment>
<dbReference type="GO" id="GO:0046872">
    <property type="term" value="F:metal ion binding"/>
    <property type="evidence" value="ECO:0007669"/>
    <property type="project" value="UniProtKB-KW"/>
</dbReference>
<dbReference type="PANTHER" id="PTHR45953">
    <property type="entry name" value="IDURONATE 2-SULFATASE"/>
    <property type="match status" value="1"/>
</dbReference>
<evidence type="ECO:0000256" key="5">
    <source>
        <dbReference type="ARBA" id="ARBA00022801"/>
    </source>
</evidence>
<keyword evidence="10" id="KW-1185">Reference proteome</keyword>
<dbReference type="InterPro" id="IPR000917">
    <property type="entry name" value="Sulfatase_N"/>
</dbReference>
<evidence type="ECO:0000313" key="10">
    <source>
        <dbReference type="Proteomes" id="UP000321353"/>
    </source>
</evidence>
<dbReference type="InterPro" id="IPR035874">
    <property type="entry name" value="IDS"/>
</dbReference>
<dbReference type="EC" id="3.1.6.6" evidence="9"/>
<dbReference type="PANTHER" id="PTHR45953:SF1">
    <property type="entry name" value="IDURONATE 2-SULFATASE"/>
    <property type="match status" value="1"/>
</dbReference>
<evidence type="ECO:0000256" key="6">
    <source>
        <dbReference type="ARBA" id="ARBA00022837"/>
    </source>
</evidence>
<protein>
    <submittedName>
        <fullName evidence="9">Choline-sulfatase</fullName>
        <ecNumber evidence="9">3.1.6.6</ecNumber>
    </submittedName>
</protein>
<comment type="cofactor">
    <cofactor evidence="1">
        <name>Ca(2+)</name>
        <dbReference type="ChEBI" id="CHEBI:29108"/>
    </cofactor>
</comment>
<proteinExistence type="inferred from homology"/>
<dbReference type="GO" id="GO:0004423">
    <property type="term" value="F:iduronate-2-sulfatase activity"/>
    <property type="evidence" value="ECO:0007669"/>
    <property type="project" value="InterPro"/>
</dbReference>
<evidence type="ECO:0000256" key="3">
    <source>
        <dbReference type="ARBA" id="ARBA00022723"/>
    </source>
</evidence>
<dbReference type="SUPFAM" id="SSF53649">
    <property type="entry name" value="Alkaline phosphatase-like"/>
    <property type="match status" value="1"/>
</dbReference>
<dbReference type="PROSITE" id="PS00523">
    <property type="entry name" value="SULFATASE_1"/>
    <property type="match status" value="1"/>
</dbReference>
<dbReference type="AlphaFoldDB" id="A0A5B9MQ76"/>
<keyword evidence="3" id="KW-0479">Metal-binding</keyword>
<dbReference type="CDD" id="cd16030">
    <property type="entry name" value="iduronate-2-sulfatase"/>
    <property type="match status" value="1"/>
</dbReference>
<dbReference type="GO" id="GO:0047753">
    <property type="term" value="F:choline-sulfatase activity"/>
    <property type="evidence" value="ECO:0007669"/>
    <property type="project" value="UniProtKB-EC"/>
</dbReference>
<dbReference type="KEGG" id="smam:Mal15_66710"/>
<evidence type="ECO:0000256" key="4">
    <source>
        <dbReference type="ARBA" id="ARBA00022729"/>
    </source>
</evidence>
<dbReference type="InterPro" id="IPR024607">
    <property type="entry name" value="Sulfatase_CS"/>
</dbReference>
<sequence precursor="true">MRRHRFVAVCLIALVVGAIPNLATAQEKPSRQSTAPPNVLFIAIDDLNDWVGCLGGHPNALTPNIDRLAARGVLFSNAHCQAPICGPSRASLFTGLLPSTSGIYAQIKDKLIPQASEITGKVTLMPDYFERHGYTTLACGKLFHNGDAAKVFDDYGGHSSFGPKPKQRFKYDPAWFPEKIGGTQTDWGVFPESDDLMPDYHIAAYGVDQLSKSHDQPFFLAVGFMRPHVPWYCPQEWFDKHPVDQIQLPPYLKNDLEDVPELSRRVNELPAMPTTEWAIKENEWKNIVQAYLACTTFVDAQVGKVLDALDGSRYADNTIVVLWSDHGYHVGEKNRFAKQALWDRANRVPLIVAAAGREGGKVCKKPVGLIDLYPTLLDLCGLPANPMNEGRSIVPLVDDPNQSWPAPTLTTYGKGNHAIQTERYRFYRYEDGSMELYDHQVDANEWKNLASDPAMKDVIDQLSAALPKHDASPTKYNSYPTNEYFLAK</sequence>
<reference evidence="9 10" key="1">
    <citation type="submission" date="2019-02" db="EMBL/GenBank/DDBJ databases">
        <title>Planctomycetal bacteria perform biofilm scaping via a novel small molecule.</title>
        <authorList>
            <person name="Jeske O."/>
            <person name="Boedeker C."/>
            <person name="Wiegand S."/>
            <person name="Breitling P."/>
            <person name="Kallscheuer N."/>
            <person name="Jogler M."/>
            <person name="Rohde M."/>
            <person name="Petersen J."/>
            <person name="Medema M.H."/>
            <person name="Surup F."/>
            <person name="Jogler C."/>
        </authorList>
    </citation>
    <scope>NUCLEOTIDE SEQUENCE [LARGE SCALE GENOMIC DNA]</scope>
    <source>
        <strain evidence="9 10">Mal15</strain>
    </source>
</reference>
<dbReference type="EMBL" id="CP036264">
    <property type="protein sequence ID" value="QEG02550.1"/>
    <property type="molecule type" value="Genomic_DNA"/>
</dbReference>
<organism evidence="9 10">
    <name type="scientific">Stieleria maiorica</name>
    <dbReference type="NCBI Taxonomy" id="2795974"/>
    <lineage>
        <taxon>Bacteria</taxon>
        <taxon>Pseudomonadati</taxon>
        <taxon>Planctomycetota</taxon>
        <taxon>Planctomycetia</taxon>
        <taxon>Pirellulales</taxon>
        <taxon>Pirellulaceae</taxon>
        <taxon>Stieleria</taxon>
    </lineage>
</organism>
<dbReference type="GO" id="GO:0005737">
    <property type="term" value="C:cytoplasm"/>
    <property type="evidence" value="ECO:0007669"/>
    <property type="project" value="TreeGrafter"/>
</dbReference>
<feature type="domain" description="Sulfatase N-terminal" evidence="8">
    <location>
        <begin position="37"/>
        <end position="381"/>
    </location>
</feature>
<dbReference type="Gene3D" id="3.40.720.10">
    <property type="entry name" value="Alkaline Phosphatase, subunit A"/>
    <property type="match status" value="1"/>
</dbReference>
<evidence type="ECO:0000256" key="7">
    <source>
        <dbReference type="SAM" id="SignalP"/>
    </source>
</evidence>
<dbReference type="Pfam" id="PF00884">
    <property type="entry name" value="Sulfatase"/>
    <property type="match status" value="1"/>
</dbReference>
<dbReference type="Proteomes" id="UP000321353">
    <property type="component" value="Chromosome"/>
</dbReference>
<keyword evidence="6" id="KW-0106">Calcium</keyword>
<feature type="signal peptide" evidence="7">
    <location>
        <begin position="1"/>
        <end position="25"/>
    </location>
</feature>
<dbReference type="InterPro" id="IPR017850">
    <property type="entry name" value="Alkaline_phosphatase_core_sf"/>
</dbReference>
<evidence type="ECO:0000256" key="2">
    <source>
        <dbReference type="ARBA" id="ARBA00008779"/>
    </source>
</evidence>
<feature type="chain" id="PRO_5022700743" evidence="7">
    <location>
        <begin position="26"/>
        <end position="488"/>
    </location>
</feature>
<evidence type="ECO:0000313" key="9">
    <source>
        <dbReference type="EMBL" id="QEG02550.1"/>
    </source>
</evidence>
<evidence type="ECO:0000256" key="1">
    <source>
        <dbReference type="ARBA" id="ARBA00001913"/>
    </source>
</evidence>
<dbReference type="RefSeq" id="WP_147871473.1">
    <property type="nucleotide sequence ID" value="NZ_CP036264.1"/>
</dbReference>
<keyword evidence="4 7" id="KW-0732">Signal</keyword>
<evidence type="ECO:0000259" key="8">
    <source>
        <dbReference type="Pfam" id="PF00884"/>
    </source>
</evidence>
<gene>
    <name evidence="9" type="primary">betC_27</name>
    <name evidence="9" type="ORF">Mal15_66710</name>
</gene>